<feature type="region of interest" description="Disordered" evidence="1">
    <location>
        <begin position="39"/>
        <end position="103"/>
    </location>
</feature>
<protein>
    <submittedName>
        <fullName evidence="2">Uncharacterized protein</fullName>
    </submittedName>
</protein>
<evidence type="ECO:0000313" key="2">
    <source>
        <dbReference type="EMBL" id="MBW0578560.1"/>
    </source>
</evidence>
<accession>A0A9Q3KG25</accession>
<evidence type="ECO:0000256" key="1">
    <source>
        <dbReference type="SAM" id="MobiDB-lite"/>
    </source>
</evidence>
<organism evidence="2 3">
    <name type="scientific">Austropuccinia psidii MF-1</name>
    <dbReference type="NCBI Taxonomy" id="1389203"/>
    <lineage>
        <taxon>Eukaryota</taxon>
        <taxon>Fungi</taxon>
        <taxon>Dikarya</taxon>
        <taxon>Basidiomycota</taxon>
        <taxon>Pucciniomycotina</taxon>
        <taxon>Pucciniomycetes</taxon>
        <taxon>Pucciniales</taxon>
        <taxon>Sphaerophragmiaceae</taxon>
        <taxon>Austropuccinia</taxon>
    </lineage>
</organism>
<dbReference type="EMBL" id="AVOT02103035">
    <property type="protein sequence ID" value="MBW0578560.1"/>
    <property type="molecule type" value="Genomic_DNA"/>
</dbReference>
<feature type="compositionally biased region" description="Basic and acidic residues" evidence="1">
    <location>
        <begin position="62"/>
        <end position="74"/>
    </location>
</feature>
<reference evidence="2" key="1">
    <citation type="submission" date="2021-03" db="EMBL/GenBank/DDBJ databases">
        <title>Draft genome sequence of rust myrtle Austropuccinia psidii MF-1, a brazilian biotype.</title>
        <authorList>
            <person name="Quecine M.C."/>
            <person name="Pachon D.M.R."/>
            <person name="Bonatelli M.L."/>
            <person name="Correr F.H."/>
            <person name="Franceschini L.M."/>
            <person name="Leite T.F."/>
            <person name="Margarido G.R.A."/>
            <person name="Almeida C.A."/>
            <person name="Ferrarezi J.A."/>
            <person name="Labate C.A."/>
        </authorList>
    </citation>
    <scope>NUCLEOTIDE SEQUENCE</scope>
    <source>
        <strain evidence="2">MF-1</strain>
    </source>
</reference>
<evidence type="ECO:0000313" key="3">
    <source>
        <dbReference type="Proteomes" id="UP000765509"/>
    </source>
</evidence>
<dbReference type="Proteomes" id="UP000765509">
    <property type="component" value="Unassembled WGS sequence"/>
</dbReference>
<gene>
    <name evidence="2" type="ORF">O181_118275</name>
</gene>
<dbReference type="AlphaFoldDB" id="A0A9Q3KG25"/>
<comment type="caution">
    <text evidence="2">The sequence shown here is derived from an EMBL/GenBank/DDBJ whole genome shotgun (WGS) entry which is preliminary data.</text>
</comment>
<sequence>MVITKYWNPTRKFRLLEVRANRIRENKATIRAIEEQLTQTGNAQSHSGSQGGGQISCPVASHHSETNRSVDKSHHSSQSQEVSRRRKGYKGKNMTTFSQSERVRPNDPQVVVFGERGAQEPEVVVNNSRISISINRNITPPQIDHNVVTPESSLNSDALWLQMSQYTEQTQKQIAELEASHERMKILTASLDKIVKILKEGHAQLS</sequence>
<proteinExistence type="predicted"/>
<keyword evidence="3" id="KW-1185">Reference proteome</keyword>
<name>A0A9Q3KG25_9BASI</name>